<evidence type="ECO:0000313" key="4">
    <source>
        <dbReference type="EnsemblMetazoa" id="Aqu2.1.20185_001"/>
    </source>
</evidence>
<dbReference type="CDD" id="cd10845">
    <property type="entry name" value="DSRM_RNAse_III_family"/>
    <property type="match status" value="2"/>
</dbReference>
<organism evidence="4">
    <name type="scientific">Amphimedon queenslandica</name>
    <name type="common">Sponge</name>
    <dbReference type="NCBI Taxonomy" id="400682"/>
    <lineage>
        <taxon>Eukaryota</taxon>
        <taxon>Metazoa</taxon>
        <taxon>Porifera</taxon>
        <taxon>Demospongiae</taxon>
        <taxon>Heteroscleromorpha</taxon>
        <taxon>Haplosclerida</taxon>
        <taxon>Niphatidae</taxon>
        <taxon>Amphimedon</taxon>
    </lineage>
</organism>
<dbReference type="GO" id="GO:0003725">
    <property type="term" value="F:double-stranded RNA binding"/>
    <property type="evidence" value="ECO:0007669"/>
    <property type="project" value="TreeGrafter"/>
</dbReference>
<dbReference type="eggNOG" id="KOG3732">
    <property type="taxonomic scope" value="Eukaryota"/>
</dbReference>
<dbReference type="PANTHER" id="PTHR46205:SF3">
    <property type="entry name" value="LOQUACIOUS, ISOFORM B"/>
    <property type="match status" value="1"/>
</dbReference>
<dbReference type="Proteomes" id="UP000007879">
    <property type="component" value="Unassembled WGS sequence"/>
</dbReference>
<dbReference type="Gene3D" id="3.30.160.20">
    <property type="match status" value="3"/>
</dbReference>
<dbReference type="STRING" id="400682.A0A1X7TYK3"/>
<dbReference type="SUPFAM" id="SSF54768">
    <property type="entry name" value="dsRNA-binding domain-like"/>
    <property type="match status" value="3"/>
</dbReference>
<evidence type="ECO:0000259" key="3">
    <source>
        <dbReference type="PROSITE" id="PS50137"/>
    </source>
</evidence>
<dbReference type="SMART" id="SM00358">
    <property type="entry name" value="DSRM"/>
    <property type="match status" value="3"/>
</dbReference>
<sequence>MASNAMVDLNGYCTKNRLKIEENYEYTGPSHYRLYVCTLTVRGQDSGRAPVTGRGEGKNKKEAKMKAAQDIMTKITDEEVEATDLEAIPSPKTPEGPNYKVHLQEYCQKKGLGIPSYSVLRATGPAHQLQFEIKCTVYRCYEELIGEGVGVGNSKKVAEIEAAKKVFDFLKTENPQHETIALTPGETETPPPSPVVEGNNKNKLQELCQRNGFEIPKYIKVSQTGPSHSMDYTVKCRVMDSEDELVAEDKGFGKTVKSAEMEAAGKVIEKLTKVLHLLEKLEEGEKVEHLDLSVMKTLRVDREESMEYASIEDLTDIIMSYNCSTPQFIVQETDPVDKDDPSTMQYLCLAHSTVGDGFTNNTGYDTNKMPVVGHGSSPLEEDAKKLALNDLLHNIKQLQA</sequence>
<dbReference type="EnsemblMetazoa" id="Aqu2.1.20185_001">
    <property type="protein sequence ID" value="Aqu2.1.20185_001"/>
    <property type="gene ID" value="Aqu2.1.20185"/>
</dbReference>
<dbReference type="KEGG" id="aqu:109585440"/>
<dbReference type="EnsemblMetazoa" id="XM_020001524.1">
    <property type="protein sequence ID" value="XP_019857083.1"/>
    <property type="gene ID" value="LOC109585440"/>
</dbReference>
<dbReference type="Pfam" id="PF00035">
    <property type="entry name" value="dsrm"/>
    <property type="match status" value="3"/>
</dbReference>
<dbReference type="InterPro" id="IPR051247">
    <property type="entry name" value="RLC_Component"/>
</dbReference>
<dbReference type="PANTHER" id="PTHR46205">
    <property type="entry name" value="LOQUACIOUS, ISOFORM B"/>
    <property type="match status" value="1"/>
</dbReference>
<dbReference type="AlphaFoldDB" id="A0A1X7TYK3"/>
<feature type="domain" description="DRBM" evidence="3">
    <location>
        <begin position="98"/>
        <end position="172"/>
    </location>
</feature>
<dbReference type="InParanoid" id="A0A1X7TYK3"/>
<dbReference type="GO" id="GO:0030422">
    <property type="term" value="P:siRNA processing"/>
    <property type="evidence" value="ECO:0007669"/>
    <property type="project" value="TreeGrafter"/>
</dbReference>
<keyword evidence="5" id="KW-1185">Reference proteome</keyword>
<dbReference type="GO" id="GO:0070578">
    <property type="term" value="C:RISC-loading complex"/>
    <property type="evidence" value="ECO:0007669"/>
    <property type="project" value="TreeGrafter"/>
</dbReference>
<dbReference type="CDD" id="cd00048">
    <property type="entry name" value="DSRM_SF"/>
    <property type="match status" value="1"/>
</dbReference>
<proteinExistence type="predicted"/>
<reference evidence="5" key="1">
    <citation type="journal article" date="2010" name="Nature">
        <title>The Amphimedon queenslandica genome and the evolution of animal complexity.</title>
        <authorList>
            <person name="Srivastava M."/>
            <person name="Simakov O."/>
            <person name="Chapman J."/>
            <person name="Fahey B."/>
            <person name="Gauthier M.E."/>
            <person name="Mitros T."/>
            <person name="Richards G.S."/>
            <person name="Conaco C."/>
            <person name="Dacre M."/>
            <person name="Hellsten U."/>
            <person name="Larroux C."/>
            <person name="Putnam N.H."/>
            <person name="Stanke M."/>
            <person name="Adamska M."/>
            <person name="Darling A."/>
            <person name="Degnan S.M."/>
            <person name="Oakley T.H."/>
            <person name="Plachetzki D.C."/>
            <person name="Zhai Y."/>
            <person name="Adamski M."/>
            <person name="Calcino A."/>
            <person name="Cummins S.F."/>
            <person name="Goodstein D.M."/>
            <person name="Harris C."/>
            <person name="Jackson D.J."/>
            <person name="Leys S.P."/>
            <person name="Shu S."/>
            <person name="Woodcroft B.J."/>
            <person name="Vervoort M."/>
            <person name="Kosik K.S."/>
            <person name="Manning G."/>
            <person name="Degnan B.M."/>
            <person name="Rokhsar D.S."/>
        </authorList>
    </citation>
    <scope>NUCLEOTIDE SEQUENCE [LARGE SCALE GENOMIC DNA]</scope>
</reference>
<accession>A0A1X7TYK3</accession>
<dbReference type="GO" id="GO:0035197">
    <property type="term" value="F:siRNA binding"/>
    <property type="evidence" value="ECO:0007669"/>
    <property type="project" value="TreeGrafter"/>
</dbReference>
<dbReference type="GO" id="GO:0016442">
    <property type="term" value="C:RISC complex"/>
    <property type="evidence" value="ECO:0007669"/>
    <property type="project" value="TreeGrafter"/>
</dbReference>
<dbReference type="PROSITE" id="PS50137">
    <property type="entry name" value="DS_RBD"/>
    <property type="match status" value="3"/>
</dbReference>
<name>A0A1X7TYK3_AMPQE</name>
<protein>
    <recommendedName>
        <fullName evidence="3">DRBM domain-containing protein</fullName>
    </recommendedName>
</protein>
<dbReference type="GO" id="GO:0005634">
    <property type="term" value="C:nucleus"/>
    <property type="evidence" value="ECO:0007669"/>
    <property type="project" value="TreeGrafter"/>
</dbReference>
<dbReference type="GO" id="GO:0005737">
    <property type="term" value="C:cytoplasm"/>
    <property type="evidence" value="ECO:0007669"/>
    <property type="project" value="TreeGrafter"/>
</dbReference>
<evidence type="ECO:0000256" key="1">
    <source>
        <dbReference type="ARBA" id="ARBA00022884"/>
    </source>
</evidence>
<dbReference type="InterPro" id="IPR014720">
    <property type="entry name" value="dsRBD_dom"/>
</dbReference>
<dbReference type="OrthoDB" id="5961559at2759"/>
<keyword evidence="1 2" id="KW-0694">RNA-binding</keyword>
<feature type="domain" description="DRBM" evidence="3">
    <location>
        <begin position="4"/>
        <end position="77"/>
    </location>
</feature>
<evidence type="ECO:0000256" key="2">
    <source>
        <dbReference type="PROSITE-ProRule" id="PRU00266"/>
    </source>
</evidence>
<evidence type="ECO:0000313" key="5">
    <source>
        <dbReference type="Proteomes" id="UP000007879"/>
    </source>
</evidence>
<reference evidence="4" key="2">
    <citation type="submission" date="2017-05" db="UniProtKB">
        <authorList>
            <consortium name="EnsemblMetazoa"/>
        </authorList>
    </citation>
    <scope>IDENTIFICATION</scope>
</reference>
<dbReference type="GO" id="GO:0070920">
    <property type="term" value="P:regulation of regulatory ncRNA processing"/>
    <property type="evidence" value="ECO:0007669"/>
    <property type="project" value="TreeGrafter"/>
</dbReference>
<feature type="domain" description="DRBM" evidence="3">
    <location>
        <begin position="199"/>
        <end position="273"/>
    </location>
</feature>
<gene>
    <name evidence="4" type="primary">109585440</name>
</gene>